<feature type="compositionally biased region" description="Basic and acidic residues" evidence="2">
    <location>
        <begin position="310"/>
        <end position="321"/>
    </location>
</feature>
<dbReference type="InterPro" id="IPR004012">
    <property type="entry name" value="Run_dom"/>
</dbReference>
<reference evidence="5" key="2">
    <citation type="submission" date="2022-08" db="UniProtKB">
        <authorList>
            <consortium name="EnsemblMetazoa"/>
        </authorList>
    </citation>
    <scope>IDENTIFICATION</scope>
    <source>
        <strain evidence="5">EBRO</strain>
    </source>
</reference>
<dbReference type="PANTHER" id="PTHR47194:SF3">
    <property type="entry name" value="SORTING NEXIN 29"/>
    <property type="match status" value="1"/>
</dbReference>
<dbReference type="InterPro" id="IPR036871">
    <property type="entry name" value="PX_dom_sf"/>
</dbReference>
<dbReference type="PROSITE" id="PS50195">
    <property type="entry name" value="PX"/>
    <property type="match status" value="1"/>
</dbReference>
<dbReference type="InterPro" id="IPR001683">
    <property type="entry name" value="PX_dom"/>
</dbReference>
<dbReference type="STRING" id="41427.A0A182J7H1"/>
<proteinExistence type="predicted"/>
<dbReference type="Pfam" id="PF02759">
    <property type="entry name" value="RUN"/>
    <property type="match status" value="1"/>
</dbReference>
<evidence type="ECO:0000259" key="3">
    <source>
        <dbReference type="PROSITE" id="PS50195"/>
    </source>
</evidence>
<feature type="region of interest" description="Disordered" evidence="2">
    <location>
        <begin position="374"/>
        <end position="403"/>
    </location>
</feature>
<evidence type="ECO:0008006" key="7">
    <source>
        <dbReference type="Google" id="ProtNLM"/>
    </source>
</evidence>
<dbReference type="Pfam" id="PF00787">
    <property type="entry name" value="PX"/>
    <property type="match status" value="1"/>
</dbReference>
<dbReference type="SMART" id="SM00593">
    <property type="entry name" value="RUN"/>
    <property type="match status" value="1"/>
</dbReference>
<evidence type="ECO:0000313" key="6">
    <source>
        <dbReference type="Proteomes" id="UP000075880"/>
    </source>
</evidence>
<dbReference type="OrthoDB" id="93876at2759"/>
<dbReference type="Gene3D" id="1.20.58.900">
    <property type="match status" value="1"/>
</dbReference>
<dbReference type="SMART" id="SM00312">
    <property type="entry name" value="PX"/>
    <property type="match status" value="1"/>
</dbReference>
<dbReference type="AlphaFoldDB" id="A0A182J7H1"/>
<feature type="coiled-coil region" evidence="1">
    <location>
        <begin position="414"/>
        <end position="448"/>
    </location>
</feature>
<dbReference type="EnsemblMetazoa" id="AATE012817-RA">
    <property type="protein sequence ID" value="AATE012817-PA.1"/>
    <property type="gene ID" value="AATE012817"/>
</dbReference>
<evidence type="ECO:0000313" key="5">
    <source>
        <dbReference type="EnsemblMetazoa" id="AATE012817-PA.1"/>
    </source>
</evidence>
<dbReference type="InterPro" id="IPR037213">
    <property type="entry name" value="Run_dom_sf"/>
</dbReference>
<dbReference type="SUPFAM" id="SSF140741">
    <property type="entry name" value="RUN domain-like"/>
    <property type="match status" value="1"/>
</dbReference>
<keyword evidence="6" id="KW-1185">Reference proteome</keyword>
<name>A0A182J7H1_ANOAO</name>
<feature type="domain" description="PX" evidence="3">
    <location>
        <begin position="468"/>
        <end position="594"/>
    </location>
</feature>
<dbReference type="GO" id="GO:0035091">
    <property type="term" value="F:phosphatidylinositol binding"/>
    <property type="evidence" value="ECO:0007669"/>
    <property type="project" value="InterPro"/>
</dbReference>
<evidence type="ECO:0000256" key="2">
    <source>
        <dbReference type="SAM" id="MobiDB-lite"/>
    </source>
</evidence>
<feature type="domain" description="RUN" evidence="4">
    <location>
        <begin position="59"/>
        <end position="208"/>
    </location>
</feature>
<sequence>MVGMSNFSLSSSAIESMIGVNLGLSGQRREQERKELINELLATVQECQRQYGSKTELATEHDTRILALCDVWERVLSHGLRSTGSMLQNVVELVGGGVGAGTGSGSCSGDGPFFWDFAFRHLTNHEKERFSSLRHVKNRRGRGRALLRAILNERALERYVLIWLGDEHLLSECYEAWAVLRDGEVQSLLPNMAAGLSTILFAIAIDTPELNVAAKSRALEEKPEPIIATRRPVGPVRKINAVKREILEDIPQQRGTAALGIDMAGTINPKHAVRSESIDIIREHTHSPAEREDTRGEACSVEEALNSLHLARESTRGRRDENFEEGDEQVTLRYRKVTKNEEEIPSGSGAQSPETAEDSILSGYACSYSLTTTATSTGTSESGESEMHRSVAEERNRQTRDERLNDLVTLAASHRHEIDRYDKLKHKYHELEERCHLLESRVAELSLENHRLRMLTRSNRLSVAFFSFSIPKAIQRTPSSGRTRRPYHVYEIRITPSGVSGSTVGNESWCIYRRYNEFYRLHRRLQKEYPTVKTLDFPPKKKLGNMNADFVEQRRQRLQVYLNSLFVSVLPEVSSCNTRTQLEETFPFLYDQPT</sequence>
<dbReference type="SUPFAM" id="SSF64268">
    <property type="entry name" value="PX domain"/>
    <property type="match status" value="1"/>
</dbReference>
<dbReference type="Gene3D" id="3.30.1520.10">
    <property type="entry name" value="Phox-like domain"/>
    <property type="match status" value="1"/>
</dbReference>
<dbReference type="VEuPathDB" id="VectorBase:AATE012817"/>
<dbReference type="Proteomes" id="UP000075880">
    <property type="component" value="Unassembled WGS sequence"/>
</dbReference>
<dbReference type="PROSITE" id="PS50826">
    <property type="entry name" value="RUN"/>
    <property type="match status" value="1"/>
</dbReference>
<reference evidence="6" key="1">
    <citation type="submission" date="2021-09" db="EMBL/GenBank/DDBJ databases">
        <authorList>
            <consortium name="Infravec"/>
            <person name="Campbell I L."/>
            <person name="Maslen G."/>
            <person name="Yates A."/>
        </authorList>
    </citation>
    <scope>NUCLEOTIDE SEQUENCE [LARGE SCALE GENOMIC DNA]</scope>
    <source>
        <strain evidence="6">Infravec2 EBRE</strain>
    </source>
</reference>
<keyword evidence="1" id="KW-0175">Coiled coil</keyword>
<evidence type="ECO:0000256" key="1">
    <source>
        <dbReference type="SAM" id="Coils"/>
    </source>
</evidence>
<feature type="compositionally biased region" description="Basic and acidic residues" evidence="2">
    <location>
        <begin position="385"/>
        <end position="403"/>
    </location>
</feature>
<dbReference type="PANTHER" id="PTHR47194">
    <property type="entry name" value="SORTING NEXIN-29-RELATED"/>
    <property type="match status" value="1"/>
</dbReference>
<organism evidence="5">
    <name type="scientific">Anopheles atroparvus</name>
    <name type="common">European mosquito</name>
    <dbReference type="NCBI Taxonomy" id="41427"/>
    <lineage>
        <taxon>Eukaryota</taxon>
        <taxon>Metazoa</taxon>
        <taxon>Ecdysozoa</taxon>
        <taxon>Arthropoda</taxon>
        <taxon>Hexapoda</taxon>
        <taxon>Insecta</taxon>
        <taxon>Pterygota</taxon>
        <taxon>Neoptera</taxon>
        <taxon>Endopterygota</taxon>
        <taxon>Diptera</taxon>
        <taxon>Nematocera</taxon>
        <taxon>Culicoidea</taxon>
        <taxon>Culicidae</taxon>
        <taxon>Anophelinae</taxon>
        <taxon>Anopheles</taxon>
    </lineage>
</organism>
<evidence type="ECO:0000259" key="4">
    <source>
        <dbReference type="PROSITE" id="PS50826"/>
    </source>
</evidence>
<accession>A0A182J7H1</accession>
<protein>
    <recommendedName>
        <fullName evidence="7">Sorting nexin-29</fullName>
    </recommendedName>
</protein>
<feature type="region of interest" description="Disordered" evidence="2">
    <location>
        <begin position="310"/>
        <end position="357"/>
    </location>
</feature>
<dbReference type="EnsemblMetazoa" id="ENSAATROPT005438">
    <property type="protein sequence ID" value="ENSAATROPP005028"/>
    <property type="gene ID" value="ENSAATROPG004374"/>
</dbReference>